<proteinExistence type="predicted"/>
<accession>A0A382LYV4</accession>
<feature type="non-terminal residue" evidence="1">
    <location>
        <position position="1"/>
    </location>
</feature>
<dbReference type="AlphaFoldDB" id="A0A382LYV4"/>
<sequence>VRMNNQKEKIMLRKIFAIWITLALFGSLAAQQKPIVLRQVDITPKAGMASKLEKGLMDHNKKFHMEQGHPVITWQVLSGPNTGTLIRSTPAVNWEYFDESNDPPEDQVHWDRYVSPHVESTSGQYYNRFFPDLSSKLVSADGIPKMLRVMSVDVEKGAMSRLYDLYEEAQQARDKTGSTLKIWVIRTIEGGDRKYLTALIGFDKWADRNPQEISLCDRMDEAFGEGSCKKWVEEWNNIVIERKDETWLYRPDLSTMN</sequence>
<evidence type="ECO:0000313" key="1">
    <source>
        <dbReference type="EMBL" id="SVC40557.1"/>
    </source>
</evidence>
<organism evidence="1">
    <name type="scientific">marine metagenome</name>
    <dbReference type="NCBI Taxonomy" id="408172"/>
    <lineage>
        <taxon>unclassified sequences</taxon>
        <taxon>metagenomes</taxon>
        <taxon>ecological metagenomes</taxon>
    </lineage>
</organism>
<name>A0A382LYV4_9ZZZZ</name>
<protein>
    <recommendedName>
        <fullName evidence="2">NIPSNAP domain-containing protein</fullName>
    </recommendedName>
</protein>
<dbReference type="EMBL" id="UINC01089449">
    <property type="protein sequence ID" value="SVC40557.1"/>
    <property type="molecule type" value="Genomic_DNA"/>
</dbReference>
<reference evidence="1" key="1">
    <citation type="submission" date="2018-05" db="EMBL/GenBank/DDBJ databases">
        <authorList>
            <person name="Lanie J.A."/>
            <person name="Ng W.-L."/>
            <person name="Kazmierczak K.M."/>
            <person name="Andrzejewski T.M."/>
            <person name="Davidsen T.M."/>
            <person name="Wayne K.J."/>
            <person name="Tettelin H."/>
            <person name="Glass J.I."/>
            <person name="Rusch D."/>
            <person name="Podicherti R."/>
            <person name="Tsui H.-C.T."/>
            <person name="Winkler M.E."/>
        </authorList>
    </citation>
    <scope>NUCLEOTIDE SEQUENCE</scope>
</reference>
<gene>
    <name evidence="1" type="ORF">METZ01_LOCUS293411</name>
</gene>
<evidence type="ECO:0008006" key="2">
    <source>
        <dbReference type="Google" id="ProtNLM"/>
    </source>
</evidence>